<reference evidence="3 4" key="1">
    <citation type="journal article" date="2016" name="Nat. Commun.">
        <title>Thousands of microbial genomes shed light on interconnected biogeochemical processes in an aquifer system.</title>
        <authorList>
            <person name="Anantharaman K."/>
            <person name="Brown C.T."/>
            <person name="Hug L.A."/>
            <person name="Sharon I."/>
            <person name="Castelle C.J."/>
            <person name="Probst A.J."/>
            <person name="Thomas B.C."/>
            <person name="Singh A."/>
            <person name="Wilkins M.J."/>
            <person name="Karaoz U."/>
            <person name="Brodie E.L."/>
            <person name="Williams K.H."/>
            <person name="Hubbard S.S."/>
            <person name="Banfield J.F."/>
        </authorList>
    </citation>
    <scope>NUCLEOTIDE SEQUENCE [LARGE SCALE GENOMIC DNA]</scope>
</reference>
<dbReference type="Pfam" id="PF01541">
    <property type="entry name" value="GIY-YIG"/>
    <property type="match status" value="1"/>
</dbReference>
<dbReference type="EMBL" id="MHQS01000019">
    <property type="protein sequence ID" value="OHA08283.1"/>
    <property type="molecule type" value="Genomic_DNA"/>
</dbReference>
<dbReference type="STRING" id="1802280.A3B37_02890"/>
<evidence type="ECO:0000313" key="3">
    <source>
        <dbReference type="EMBL" id="OHA08283.1"/>
    </source>
</evidence>
<dbReference type="PANTHER" id="PTHR34477:SF1">
    <property type="entry name" value="UPF0213 PROTEIN YHBQ"/>
    <property type="match status" value="1"/>
</dbReference>
<dbReference type="Gene3D" id="3.40.1440.10">
    <property type="entry name" value="GIY-YIG endonuclease"/>
    <property type="match status" value="1"/>
</dbReference>
<dbReference type="SUPFAM" id="SSF82771">
    <property type="entry name" value="GIY-YIG endonuclease"/>
    <property type="match status" value="1"/>
</dbReference>
<dbReference type="InterPro" id="IPR050190">
    <property type="entry name" value="UPF0213_domain"/>
</dbReference>
<evidence type="ECO:0000313" key="4">
    <source>
        <dbReference type="Proteomes" id="UP000176705"/>
    </source>
</evidence>
<dbReference type="CDD" id="cd10456">
    <property type="entry name" value="GIY-YIG_UPF0213"/>
    <property type="match status" value="1"/>
</dbReference>
<name>A0A1G2L9G4_9BACT</name>
<evidence type="ECO:0000259" key="2">
    <source>
        <dbReference type="PROSITE" id="PS50164"/>
    </source>
</evidence>
<dbReference type="AlphaFoldDB" id="A0A1G2L9G4"/>
<gene>
    <name evidence="3" type="ORF">A3B37_02890</name>
</gene>
<dbReference type="InterPro" id="IPR000305">
    <property type="entry name" value="GIY-YIG_endonuc"/>
</dbReference>
<evidence type="ECO:0000256" key="1">
    <source>
        <dbReference type="ARBA" id="ARBA00007435"/>
    </source>
</evidence>
<sequence>MWFTYLLLCKGKSIYTGITNNLKQRLLHHRQGRGGRYTRSHRAVKILYSEQFGTKNEALKRETEIKGWRRGRKLDLISERHYDLR</sequence>
<dbReference type="PROSITE" id="PS50164">
    <property type="entry name" value="GIY_YIG"/>
    <property type="match status" value="1"/>
</dbReference>
<comment type="similarity">
    <text evidence="1">Belongs to the UPF0213 family.</text>
</comment>
<dbReference type="Proteomes" id="UP000176705">
    <property type="component" value="Unassembled WGS sequence"/>
</dbReference>
<dbReference type="PANTHER" id="PTHR34477">
    <property type="entry name" value="UPF0213 PROTEIN YHBQ"/>
    <property type="match status" value="1"/>
</dbReference>
<organism evidence="3 4">
    <name type="scientific">Candidatus Sungbacteria bacterium RIFCSPLOWO2_01_FULL_59_16</name>
    <dbReference type="NCBI Taxonomy" id="1802280"/>
    <lineage>
        <taxon>Bacteria</taxon>
        <taxon>Candidatus Sungiibacteriota</taxon>
    </lineage>
</organism>
<proteinExistence type="inferred from homology"/>
<feature type="domain" description="GIY-YIG" evidence="2">
    <location>
        <begin position="1"/>
        <end position="75"/>
    </location>
</feature>
<protein>
    <recommendedName>
        <fullName evidence="2">GIY-YIG domain-containing protein</fullName>
    </recommendedName>
</protein>
<accession>A0A1G2L9G4</accession>
<dbReference type="InterPro" id="IPR035901">
    <property type="entry name" value="GIY-YIG_endonuc_sf"/>
</dbReference>
<comment type="caution">
    <text evidence="3">The sequence shown here is derived from an EMBL/GenBank/DDBJ whole genome shotgun (WGS) entry which is preliminary data.</text>
</comment>